<feature type="domain" description="Enoyl reductase (ER)" evidence="1">
    <location>
        <begin position="10"/>
        <end position="352"/>
    </location>
</feature>
<dbReference type="Gene3D" id="3.90.180.10">
    <property type="entry name" value="Medium-chain alcohol dehydrogenases, catalytic domain"/>
    <property type="match status" value="1"/>
</dbReference>
<dbReference type="InterPro" id="IPR020843">
    <property type="entry name" value="ER"/>
</dbReference>
<dbReference type="InterPro" id="IPR036291">
    <property type="entry name" value="NAD(P)-bd_dom_sf"/>
</dbReference>
<dbReference type="SUPFAM" id="SSF50129">
    <property type="entry name" value="GroES-like"/>
    <property type="match status" value="1"/>
</dbReference>
<dbReference type="PANTHER" id="PTHR11695">
    <property type="entry name" value="ALCOHOL DEHYDROGENASE RELATED"/>
    <property type="match status" value="1"/>
</dbReference>
<dbReference type="Pfam" id="PF13602">
    <property type="entry name" value="ADH_zinc_N_2"/>
    <property type="match status" value="1"/>
</dbReference>
<sequence length="356" mass="39085">MKALFFDKYTTFDNYTFGDLPNPEIHNPTEVLIKVHAASINPIDYKRANGLLKMVETIEFPGKLGYDVSGEVVAVGSEVERFKIGDLVYGRVQSHQVGTLAEYCVASEFTLSKKLETMSHVEAASYPLVFLTALQALITAGLDAENVANNKDKKVFITSGLGGVGYHAVLLAKNFFKVTTIATTVSTGKLKRARETFGEDTVLIDYKTQEITKELHDYDVLFDTVGTDLLSNMHVLKRGSGCVSIASTPTGTALINAFQSPDASSGLGSWAVKNLVNLVASPYCLQAWRLGINYEYIFMKPNGSQLENILNLLFSEGNMPANIDKVYGWSEKECKEAYKHLVDGHSSGKVVIKVRD</sequence>
<proteinExistence type="predicted"/>
<dbReference type="SUPFAM" id="SSF51735">
    <property type="entry name" value="NAD(P)-binding Rossmann-fold domains"/>
    <property type="match status" value="1"/>
</dbReference>
<dbReference type="PANTHER" id="PTHR11695:SF294">
    <property type="entry name" value="RETICULON-4-INTERACTING PROTEIN 1, MITOCHONDRIAL"/>
    <property type="match status" value="1"/>
</dbReference>
<dbReference type="InterPro" id="IPR011032">
    <property type="entry name" value="GroES-like_sf"/>
</dbReference>
<comment type="caution">
    <text evidence="2">The sequence shown here is derived from an EMBL/GenBank/DDBJ whole genome shotgun (WGS) entry which is preliminary data.</text>
</comment>
<evidence type="ECO:0000259" key="1">
    <source>
        <dbReference type="SMART" id="SM00829"/>
    </source>
</evidence>
<evidence type="ECO:0000313" key="2">
    <source>
        <dbReference type="EMBL" id="KAK9711143.1"/>
    </source>
</evidence>
<evidence type="ECO:0000313" key="3">
    <source>
        <dbReference type="Proteomes" id="UP001479436"/>
    </source>
</evidence>
<protein>
    <recommendedName>
        <fullName evidence="1">Enoyl reductase (ER) domain-containing protein</fullName>
    </recommendedName>
</protein>
<organism evidence="2 3">
    <name type="scientific">Basidiobolus ranarum</name>
    <dbReference type="NCBI Taxonomy" id="34480"/>
    <lineage>
        <taxon>Eukaryota</taxon>
        <taxon>Fungi</taxon>
        <taxon>Fungi incertae sedis</taxon>
        <taxon>Zoopagomycota</taxon>
        <taxon>Entomophthoromycotina</taxon>
        <taxon>Basidiobolomycetes</taxon>
        <taxon>Basidiobolales</taxon>
        <taxon>Basidiobolaceae</taxon>
        <taxon>Basidiobolus</taxon>
    </lineage>
</organism>
<accession>A0ABR2VZ89</accession>
<gene>
    <name evidence="2" type="ORF">K7432_008008</name>
</gene>
<dbReference type="Gene3D" id="3.40.50.720">
    <property type="entry name" value="NAD(P)-binding Rossmann-like Domain"/>
    <property type="match status" value="1"/>
</dbReference>
<keyword evidence="3" id="KW-1185">Reference proteome</keyword>
<dbReference type="InterPro" id="IPR013154">
    <property type="entry name" value="ADH-like_N"/>
</dbReference>
<dbReference type="InterPro" id="IPR050700">
    <property type="entry name" value="YIM1/Zinc_Alcohol_DH_Fams"/>
</dbReference>
<dbReference type="Proteomes" id="UP001479436">
    <property type="component" value="Unassembled WGS sequence"/>
</dbReference>
<name>A0ABR2VZ89_9FUNG</name>
<dbReference type="Pfam" id="PF08240">
    <property type="entry name" value="ADH_N"/>
    <property type="match status" value="1"/>
</dbReference>
<reference evidence="2 3" key="1">
    <citation type="submission" date="2023-04" db="EMBL/GenBank/DDBJ databases">
        <title>Genome of Basidiobolus ranarum AG-B5.</title>
        <authorList>
            <person name="Stajich J.E."/>
            <person name="Carter-House D."/>
            <person name="Gryganskyi A."/>
        </authorList>
    </citation>
    <scope>NUCLEOTIDE SEQUENCE [LARGE SCALE GENOMIC DNA]</scope>
    <source>
        <strain evidence="2 3">AG-B5</strain>
    </source>
</reference>
<dbReference type="EMBL" id="JASJQH010007300">
    <property type="protein sequence ID" value="KAK9711143.1"/>
    <property type="molecule type" value="Genomic_DNA"/>
</dbReference>
<dbReference type="SMART" id="SM00829">
    <property type="entry name" value="PKS_ER"/>
    <property type="match status" value="1"/>
</dbReference>
<dbReference type="CDD" id="cd05289">
    <property type="entry name" value="MDR_like_2"/>
    <property type="match status" value="1"/>
</dbReference>